<sequence length="76" mass="8772">MMFDYSFLLEDNVESPDKPYEWSDVVTQFNSVPSREVWVLKNSSCQPVRKMKEDVDARSSLISLRFVIYGSGSGSW</sequence>
<dbReference type="KEGG" id="ssl:SS1G_07682"/>
<dbReference type="AlphaFoldDB" id="A7EQS9"/>
<dbReference type="GeneID" id="5487270"/>
<evidence type="ECO:0000313" key="1">
    <source>
        <dbReference type="EMBL" id="EDN91821.1"/>
    </source>
</evidence>
<proteinExistence type="predicted"/>
<dbReference type="EMBL" id="CH476630">
    <property type="protein sequence ID" value="EDN91821.1"/>
    <property type="molecule type" value="Genomic_DNA"/>
</dbReference>
<dbReference type="RefSeq" id="XP_001591057.1">
    <property type="nucleotide sequence ID" value="XM_001591007.1"/>
</dbReference>
<evidence type="ECO:0000313" key="2">
    <source>
        <dbReference type="Proteomes" id="UP000001312"/>
    </source>
</evidence>
<gene>
    <name evidence="1" type="ORF">SS1G_07682</name>
</gene>
<reference evidence="2" key="1">
    <citation type="journal article" date="2011" name="PLoS Genet.">
        <title>Genomic analysis of the necrotrophic fungal pathogens Sclerotinia sclerotiorum and Botrytis cinerea.</title>
        <authorList>
            <person name="Amselem J."/>
            <person name="Cuomo C.A."/>
            <person name="van Kan J.A."/>
            <person name="Viaud M."/>
            <person name="Benito E.P."/>
            <person name="Couloux A."/>
            <person name="Coutinho P.M."/>
            <person name="de Vries R.P."/>
            <person name="Dyer P.S."/>
            <person name="Fillinger S."/>
            <person name="Fournier E."/>
            <person name="Gout L."/>
            <person name="Hahn M."/>
            <person name="Kohn L."/>
            <person name="Lapalu N."/>
            <person name="Plummer K.M."/>
            <person name="Pradier J.M."/>
            <person name="Quevillon E."/>
            <person name="Sharon A."/>
            <person name="Simon A."/>
            <person name="ten Have A."/>
            <person name="Tudzynski B."/>
            <person name="Tudzynski P."/>
            <person name="Wincker P."/>
            <person name="Andrew M."/>
            <person name="Anthouard V."/>
            <person name="Beever R.E."/>
            <person name="Beffa R."/>
            <person name="Benoit I."/>
            <person name="Bouzid O."/>
            <person name="Brault B."/>
            <person name="Chen Z."/>
            <person name="Choquer M."/>
            <person name="Collemare J."/>
            <person name="Cotton P."/>
            <person name="Danchin E.G."/>
            <person name="Da Silva C."/>
            <person name="Gautier A."/>
            <person name="Giraud C."/>
            <person name="Giraud T."/>
            <person name="Gonzalez C."/>
            <person name="Grossetete S."/>
            <person name="Guldener U."/>
            <person name="Henrissat B."/>
            <person name="Howlett B.J."/>
            <person name="Kodira C."/>
            <person name="Kretschmer M."/>
            <person name="Lappartient A."/>
            <person name="Leroch M."/>
            <person name="Levis C."/>
            <person name="Mauceli E."/>
            <person name="Neuveglise C."/>
            <person name="Oeser B."/>
            <person name="Pearson M."/>
            <person name="Poulain J."/>
            <person name="Poussereau N."/>
            <person name="Quesneville H."/>
            <person name="Rascle C."/>
            <person name="Schumacher J."/>
            <person name="Segurens B."/>
            <person name="Sexton A."/>
            <person name="Silva E."/>
            <person name="Sirven C."/>
            <person name="Soanes D.M."/>
            <person name="Talbot N.J."/>
            <person name="Templeton M."/>
            <person name="Yandava C."/>
            <person name="Yarden O."/>
            <person name="Zeng Q."/>
            <person name="Rollins J.A."/>
            <person name="Lebrun M.H."/>
            <person name="Dickman M."/>
        </authorList>
    </citation>
    <scope>NUCLEOTIDE SEQUENCE [LARGE SCALE GENOMIC DNA]</scope>
    <source>
        <strain evidence="2">ATCC 18683 / 1980 / Ss-1</strain>
    </source>
</reference>
<protein>
    <submittedName>
        <fullName evidence="1">Uncharacterized protein</fullName>
    </submittedName>
</protein>
<name>A7EQS9_SCLS1</name>
<dbReference type="InParanoid" id="A7EQS9"/>
<accession>A7EQS9</accession>
<dbReference type="Proteomes" id="UP000001312">
    <property type="component" value="Unassembled WGS sequence"/>
</dbReference>
<organism evidence="1 2">
    <name type="scientific">Sclerotinia sclerotiorum (strain ATCC 18683 / 1980 / Ss-1)</name>
    <name type="common">White mold</name>
    <name type="synonym">Whetzelinia sclerotiorum</name>
    <dbReference type="NCBI Taxonomy" id="665079"/>
    <lineage>
        <taxon>Eukaryota</taxon>
        <taxon>Fungi</taxon>
        <taxon>Dikarya</taxon>
        <taxon>Ascomycota</taxon>
        <taxon>Pezizomycotina</taxon>
        <taxon>Leotiomycetes</taxon>
        <taxon>Helotiales</taxon>
        <taxon>Sclerotiniaceae</taxon>
        <taxon>Sclerotinia</taxon>
    </lineage>
</organism>
<keyword evidence="2" id="KW-1185">Reference proteome</keyword>